<evidence type="ECO:0000256" key="1">
    <source>
        <dbReference type="SAM" id="Phobius"/>
    </source>
</evidence>
<keyword evidence="1" id="KW-0472">Membrane</keyword>
<feature type="transmembrane region" description="Helical" evidence="1">
    <location>
        <begin position="74"/>
        <end position="107"/>
    </location>
</feature>
<feature type="transmembrane region" description="Helical" evidence="1">
    <location>
        <begin position="119"/>
        <end position="137"/>
    </location>
</feature>
<feature type="transmembrane region" description="Helical" evidence="1">
    <location>
        <begin position="33"/>
        <end position="54"/>
    </location>
</feature>
<keyword evidence="3" id="KW-1185">Reference proteome</keyword>
<dbReference type="Proteomes" id="UP000629098">
    <property type="component" value="Unassembled WGS sequence"/>
</dbReference>
<sequence>MSIQRKVPWVSLTLLLLTYGTWGWVISRAKYPPVVLVLAVIAIFIITSSLTTPWSTVANYSNKLFQSNLRSFSLAIFGAFMFFLMIAWFRVFIDTLVIISATILARIDVQTYGFKQQQSFLILFLISLTGLGLGVLINNYKVMCYFRQFNLLCR</sequence>
<accession>A0A8J6XL32</accession>
<proteinExistence type="predicted"/>
<dbReference type="RefSeq" id="WP_190837756.1">
    <property type="nucleotide sequence ID" value="NZ_CAWPPI010000126.1"/>
</dbReference>
<comment type="caution">
    <text evidence="2">The sequence shown here is derived from an EMBL/GenBank/DDBJ whole genome shotgun (WGS) entry which is preliminary data.</text>
</comment>
<evidence type="ECO:0000313" key="3">
    <source>
        <dbReference type="Proteomes" id="UP000629098"/>
    </source>
</evidence>
<keyword evidence="1" id="KW-0812">Transmembrane</keyword>
<evidence type="ECO:0000313" key="2">
    <source>
        <dbReference type="EMBL" id="MBD2778269.1"/>
    </source>
</evidence>
<gene>
    <name evidence="2" type="ORF">ICL16_41070</name>
</gene>
<name>A0A8J6XL32_9CYAN</name>
<protein>
    <submittedName>
        <fullName evidence="2">Uncharacterized protein</fullName>
    </submittedName>
</protein>
<dbReference type="AlphaFoldDB" id="A0A8J6XL32"/>
<reference evidence="2" key="1">
    <citation type="submission" date="2020-09" db="EMBL/GenBank/DDBJ databases">
        <title>Iningainema tapete sp. nov. (Scytonemataceae, Cyanobacteria) from greenhouses in central Florida (USA) produces two types of nodularin with biosynthetic potential for microcystin-LR and anabaenopeptins.</title>
        <authorList>
            <person name="Berthold D.E."/>
            <person name="Lefler F.W."/>
            <person name="Huang I.-S."/>
            <person name="Abdulla H."/>
            <person name="Zimba P.V."/>
            <person name="Laughinghouse H.D. IV."/>
        </authorList>
    </citation>
    <scope>NUCLEOTIDE SEQUENCE</scope>
    <source>
        <strain evidence="2">BLCCT55</strain>
    </source>
</reference>
<dbReference type="EMBL" id="JACXAE010000126">
    <property type="protein sequence ID" value="MBD2778269.1"/>
    <property type="molecule type" value="Genomic_DNA"/>
</dbReference>
<organism evidence="2 3">
    <name type="scientific">Iningainema tapete BLCC-T55</name>
    <dbReference type="NCBI Taxonomy" id="2748662"/>
    <lineage>
        <taxon>Bacteria</taxon>
        <taxon>Bacillati</taxon>
        <taxon>Cyanobacteriota</taxon>
        <taxon>Cyanophyceae</taxon>
        <taxon>Nostocales</taxon>
        <taxon>Scytonemataceae</taxon>
        <taxon>Iningainema tapete</taxon>
    </lineage>
</organism>
<keyword evidence="1" id="KW-1133">Transmembrane helix</keyword>